<name>A0A2S5BAG0_9BASI</name>
<dbReference type="EMBL" id="PJQD01000035">
    <property type="protein sequence ID" value="POY73756.1"/>
    <property type="molecule type" value="Genomic_DNA"/>
</dbReference>
<dbReference type="Proteomes" id="UP000237144">
    <property type="component" value="Unassembled WGS sequence"/>
</dbReference>
<evidence type="ECO:0000313" key="1">
    <source>
        <dbReference type="EMBL" id="POY73756.1"/>
    </source>
</evidence>
<dbReference type="AlphaFoldDB" id="A0A2S5BAG0"/>
<evidence type="ECO:0000313" key="2">
    <source>
        <dbReference type="Proteomes" id="UP000237144"/>
    </source>
</evidence>
<sequence>MLDRLPTELLELVVDATSHSIWSRKATLDSLSLVNKSCRRLVVAQSVRIVRVHHASAIEIIKKWPATRRKLVTTLLVGSYRPGDPAVLLPHPIPALGMQRLLAALPNARQIFLRNVHFSPQCHSLSSVYVPTSFRDTVDTCRFSLRLLRLDLTLAIQLDLVPHVAHCVISGRAFIETRTPILWNFHPPPDYTFGGIVAQHIAHLEIPTRRWETLVAAKLPRLESIFCTDDGRRSLLSLAHAGNLLLEARLQLSGHLRGAPVPTVFGGCPVFYEFVQPAFLKHLEIGDVDA</sequence>
<comment type="caution">
    <text evidence="1">The sequence shown here is derived from an EMBL/GenBank/DDBJ whole genome shotgun (WGS) entry which is preliminary data.</text>
</comment>
<protein>
    <submittedName>
        <fullName evidence="1">Uncharacterized protein</fullName>
    </submittedName>
</protein>
<organism evidence="1 2">
    <name type="scientific">Rhodotorula taiwanensis</name>
    <dbReference type="NCBI Taxonomy" id="741276"/>
    <lineage>
        <taxon>Eukaryota</taxon>
        <taxon>Fungi</taxon>
        <taxon>Dikarya</taxon>
        <taxon>Basidiomycota</taxon>
        <taxon>Pucciniomycotina</taxon>
        <taxon>Microbotryomycetes</taxon>
        <taxon>Sporidiobolales</taxon>
        <taxon>Sporidiobolaceae</taxon>
        <taxon>Rhodotorula</taxon>
    </lineage>
</organism>
<keyword evidence="2" id="KW-1185">Reference proteome</keyword>
<reference evidence="1 2" key="1">
    <citation type="journal article" date="2018" name="Front. Microbiol.">
        <title>Prospects for Fungal Bioremediation of Acidic Radioactive Waste Sites: Characterization and Genome Sequence of Rhodotorula taiwanensis MD1149.</title>
        <authorList>
            <person name="Tkavc R."/>
            <person name="Matrosova V.Y."/>
            <person name="Grichenko O.E."/>
            <person name="Gostincar C."/>
            <person name="Volpe R.P."/>
            <person name="Klimenkova P."/>
            <person name="Gaidamakova E.K."/>
            <person name="Zhou C.E."/>
            <person name="Stewart B.J."/>
            <person name="Lyman M.G."/>
            <person name="Malfatti S.A."/>
            <person name="Rubinfeld B."/>
            <person name="Courtot M."/>
            <person name="Singh J."/>
            <person name="Dalgard C.L."/>
            <person name="Hamilton T."/>
            <person name="Frey K.G."/>
            <person name="Gunde-Cimerman N."/>
            <person name="Dugan L."/>
            <person name="Daly M.J."/>
        </authorList>
    </citation>
    <scope>NUCLEOTIDE SEQUENCE [LARGE SCALE GENOMIC DNA]</scope>
    <source>
        <strain evidence="1 2">MD1149</strain>
    </source>
</reference>
<gene>
    <name evidence="1" type="ORF">BMF94_3294</name>
</gene>
<proteinExistence type="predicted"/>
<accession>A0A2S5BAG0</accession>